<sequence>MDRRPPCRRLPSPAIALSIAALAPALCVGRAEAAQWIGFPGLTGAAPEQGLALQFRREIELKAPPQTLRVRVSADSRYVLYVNGLRAAAGPARGDLGHWRYETIDIAPDLKPGANVIAAEVWSDGAAAPLAQVTTGHTAFWLQTEHGLLGEAFDSGPGWRVRVDPSRSVSPARAQLRQEHVPGFYAAGAPETLDAKLEATDWNASASGAPGWTQAAPANDGQPPSVTLQADALPSQLLEPIAGGRLVRAVGVEGGAFPQGPVLVPAHAEAKLLIDAGRVQSAYPLLLTSGGAGATVSLTYAEALYDPANPLFAEAMAKEPGEGPELLPRFFDRATVDHGVALGLTDTVKPDGDDHHRFSPFWWRTWRFVEISVKTGDQPLTLDSFQALETRYPFAQTGRFVSSDDELNRVWRIGWDTARLDAHETYMDTAYWEQLQYIGDTRLQMLISYAVSGDPRLAVQALDAFDASSVVEGIPQSAYPSTSKNLIPPFALLWIDSLHDYWMRQPDRAVLKRTLPGARAVLDWYAPYLREAGVLRMTPGWLFVDWRPTLSEMNPRHEARPDSCVITLMYYGALRDAADLETAVGSRRKAREDQNQAAKVRTGLLSQCWSDERGLFADAPAKTRFSQHANALAVLYDLVPRARQREVLDRITTRAGALQAPDGIIPVTYYFAFYLAEAFDHAGLADRYLGMLQPWREMVRRGFTTYPENPDPSRSDSHAWSAHPTAGLLTYVAGIHPAAPGFARVRIEPHLGPLTRLDAAAAHPLGLIETLYVLGEHGGSATITLPAGLGGDFVWKGRRRPLHGGRNRFGLD</sequence>
<feature type="signal peptide" evidence="2">
    <location>
        <begin position="1"/>
        <end position="33"/>
    </location>
</feature>
<keyword evidence="5" id="KW-1185">Reference proteome</keyword>
<dbReference type="Gene3D" id="2.60.420.10">
    <property type="entry name" value="Maltose phosphorylase, domain 3"/>
    <property type="match status" value="1"/>
</dbReference>
<dbReference type="KEGG" id="caul:KCG34_12485"/>
<gene>
    <name evidence="4" type="ORF">KCG34_12485</name>
</gene>
<dbReference type="GO" id="GO:0005975">
    <property type="term" value="P:carbohydrate metabolic process"/>
    <property type="evidence" value="ECO:0007669"/>
    <property type="project" value="InterPro"/>
</dbReference>
<dbReference type="SUPFAM" id="SSF48208">
    <property type="entry name" value="Six-hairpin glycosidases"/>
    <property type="match status" value="1"/>
</dbReference>
<feature type="region of interest" description="Disordered" evidence="1">
    <location>
        <begin position="204"/>
        <end position="226"/>
    </location>
</feature>
<dbReference type="InterPro" id="IPR035396">
    <property type="entry name" value="Bac_rhamnosid6H"/>
</dbReference>
<proteinExistence type="predicted"/>
<accession>A0A975G3T4</accession>
<dbReference type="EMBL" id="CP073078">
    <property type="protein sequence ID" value="QUD90620.1"/>
    <property type="molecule type" value="Genomic_DNA"/>
</dbReference>
<evidence type="ECO:0000256" key="1">
    <source>
        <dbReference type="SAM" id="MobiDB-lite"/>
    </source>
</evidence>
<evidence type="ECO:0000313" key="4">
    <source>
        <dbReference type="EMBL" id="QUD90620.1"/>
    </source>
</evidence>
<dbReference type="InterPro" id="IPR012341">
    <property type="entry name" value="6hp_glycosidase-like_sf"/>
</dbReference>
<dbReference type="Gene3D" id="1.50.10.10">
    <property type="match status" value="1"/>
</dbReference>
<evidence type="ECO:0000259" key="3">
    <source>
        <dbReference type="Pfam" id="PF17389"/>
    </source>
</evidence>
<dbReference type="AlphaFoldDB" id="A0A975G3T4"/>
<organism evidence="4 5">
    <name type="scientific">Phenylobacterium montanum</name>
    <dbReference type="NCBI Taxonomy" id="2823693"/>
    <lineage>
        <taxon>Bacteria</taxon>
        <taxon>Pseudomonadati</taxon>
        <taxon>Pseudomonadota</taxon>
        <taxon>Alphaproteobacteria</taxon>
        <taxon>Caulobacterales</taxon>
        <taxon>Caulobacteraceae</taxon>
        <taxon>Phenylobacterium</taxon>
    </lineage>
</organism>
<dbReference type="Gene3D" id="2.60.120.260">
    <property type="entry name" value="Galactose-binding domain-like"/>
    <property type="match status" value="2"/>
</dbReference>
<dbReference type="RefSeq" id="WP_211940667.1">
    <property type="nucleotide sequence ID" value="NZ_CP073078.1"/>
</dbReference>
<feature type="chain" id="PRO_5036803825" description="Alpha-L-rhamnosidase six-hairpin glycosidase domain-containing protein" evidence="2">
    <location>
        <begin position="34"/>
        <end position="812"/>
    </location>
</feature>
<dbReference type="Proteomes" id="UP000676409">
    <property type="component" value="Chromosome"/>
</dbReference>
<feature type="domain" description="Alpha-L-rhamnosidase six-hairpin glycosidase" evidence="3">
    <location>
        <begin position="396"/>
        <end position="725"/>
    </location>
</feature>
<evidence type="ECO:0000256" key="2">
    <source>
        <dbReference type="SAM" id="SignalP"/>
    </source>
</evidence>
<keyword evidence="2" id="KW-0732">Signal</keyword>
<dbReference type="Pfam" id="PF17389">
    <property type="entry name" value="Bac_rhamnosid6H"/>
    <property type="match status" value="1"/>
</dbReference>
<dbReference type="PANTHER" id="PTHR34987:SF2">
    <property type="entry name" value="B, PUTATIVE (AFU_ORTHOLOGUE AFUA_7G05040)-RELATED"/>
    <property type="match status" value="1"/>
</dbReference>
<name>A0A975G3T4_9CAUL</name>
<evidence type="ECO:0000313" key="5">
    <source>
        <dbReference type="Proteomes" id="UP000676409"/>
    </source>
</evidence>
<dbReference type="PANTHER" id="PTHR34987">
    <property type="entry name" value="C, PUTATIVE (AFU_ORTHOLOGUE AFUA_3G02880)-RELATED"/>
    <property type="match status" value="1"/>
</dbReference>
<reference evidence="4" key="1">
    <citation type="submission" date="2021-04" db="EMBL/GenBank/DDBJ databases">
        <title>The complete genome sequence of Caulobacter sp. S6.</title>
        <authorList>
            <person name="Tang Y."/>
            <person name="Ouyang W."/>
            <person name="Liu Q."/>
            <person name="Huang B."/>
            <person name="Guo Z."/>
            <person name="Lei P."/>
        </authorList>
    </citation>
    <scope>NUCLEOTIDE SEQUENCE</scope>
    <source>
        <strain evidence="4">S6</strain>
    </source>
</reference>
<protein>
    <recommendedName>
        <fullName evidence="3">Alpha-L-rhamnosidase six-hairpin glycosidase domain-containing protein</fullName>
    </recommendedName>
</protein>
<dbReference type="InterPro" id="IPR008928">
    <property type="entry name" value="6-hairpin_glycosidase_sf"/>
</dbReference>